<keyword evidence="1" id="KW-0732">Signal</keyword>
<protein>
    <recommendedName>
        <fullName evidence="4">Selenoprotein O</fullName>
    </recommendedName>
</protein>
<proteinExistence type="predicted"/>
<dbReference type="AlphaFoldDB" id="A0A8J5XST4"/>
<evidence type="ECO:0000256" key="1">
    <source>
        <dbReference type="SAM" id="SignalP"/>
    </source>
</evidence>
<keyword evidence="3" id="KW-1185">Reference proteome</keyword>
<evidence type="ECO:0000313" key="3">
    <source>
        <dbReference type="Proteomes" id="UP000751190"/>
    </source>
</evidence>
<accession>A0A8J5XST4</accession>
<dbReference type="Proteomes" id="UP000751190">
    <property type="component" value="Unassembled WGS sequence"/>
</dbReference>
<organism evidence="2 3">
    <name type="scientific">Diacronema lutheri</name>
    <name type="common">Unicellular marine alga</name>
    <name type="synonym">Monochrysis lutheri</name>
    <dbReference type="NCBI Taxonomy" id="2081491"/>
    <lineage>
        <taxon>Eukaryota</taxon>
        <taxon>Haptista</taxon>
        <taxon>Haptophyta</taxon>
        <taxon>Pavlovophyceae</taxon>
        <taxon>Pavlovales</taxon>
        <taxon>Pavlovaceae</taxon>
        <taxon>Diacronema</taxon>
    </lineage>
</organism>
<reference evidence="2" key="1">
    <citation type="submission" date="2021-05" db="EMBL/GenBank/DDBJ databases">
        <title>The genome of the haptophyte Pavlova lutheri (Diacronema luteri, Pavlovales) - a model for lipid biosynthesis in eukaryotic algae.</title>
        <authorList>
            <person name="Hulatt C.J."/>
            <person name="Posewitz M.C."/>
        </authorList>
    </citation>
    <scope>NUCLEOTIDE SEQUENCE</scope>
    <source>
        <strain evidence="2">NIVA-4/92</strain>
    </source>
</reference>
<dbReference type="EMBL" id="JAGTXO010000006">
    <property type="protein sequence ID" value="KAG8467250.1"/>
    <property type="molecule type" value="Genomic_DNA"/>
</dbReference>
<feature type="signal peptide" evidence="1">
    <location>
        <begin position="1"/>
        <end position="17"/>
    </location>
</feature>
<gene>
    <name evidence="2" type="ORF">KFE25_000566</name>
</gene>
<evidence type="ECO:0008006" key="4">
    <source>
        <dbReference type="Google" id="ProtNLM"/>
    </source>
</evidence>
<feature type="chain" id="PRO_5035261481" description="Selenoprotein O" evidence="1">
    <location>
        <begin position="18"/>
        <end position="342"/>
    </location>
</feature>
<dbReference type="OMA" id="GHYMERS"/>
<evidence type="ECO:0000313" key="2">
    <source>
        <dbReference type="EMBL" id="KAG8467250.1"/>
    </source>
</evidence>
<comment type="caution">
    <text evidence="2">The sequence shown here is derived from an EMBL/GenBank/DDBJ whole genome shotgun (WGS) entry which is preliminary data.</text>
</comment>
<name>A0A8J5XST4_DIALT</name>
<sequence length="342" mass="37238">MPLSRALLLVGLARAEAGSAACWVCAPDTWTPLSQPVHPNVQRGRKFSAEIILSHCRFRIRWLASARAELSSCGFETRAITVYTKCGKLDVGAPAGAKVICSPNRGRNDEAYARHLATGEQGFADVVLFLKDSLIGGSSAEFRKLRVGFCDLARAAVKRGFACGRRPIPSSTPGGRSDFHDSALLAGFQMPVYATTHDQARGTPTVPFNATVRPLAAWLRAVDERVSRRILSSRILPVCYGGTFSAARARIAAVPPTVWRRFADGLSRGDNVEESHFMERLWGALFAPELGDESAEQIWRAARLRDPAYWLRGNLDGCECEDDTRRANSSFADGPSESASPT</sequence>
<dbReference type="OrthoDB" id="410413at2759"/>